<accession>A0AAD2FT93</accession>
<keyword evidence="4" id="KW-1185">Reference proteome</keyword>
<dbReference type="EMBL" id="CAKOGP040001814">
    <property type="protein sequence ID" value="CAJ1952917.1"/>
    <property type="molecule type" value="Genomic_DNA"/>
</dbReference>
<evidence type="ECO:0000256" key="2">
    <source>
        <dbReference type="SAM" id="Phobius"/>
    </source>
</evidence>
<evidence type="ECO:0000256" key="1">
    <source>
        <dbReference type="SAM" id="MobiDB-lite"/>
    </source>
</evidence>
<feature type="compositionally biased region" description="Basic and acidic residues" evidence="1">
    <location>
        <begin position="1"/>
        <end position="11"/>
    </location>
</feature>
<gene>
    <name evidence="3" type="ORF">CYCCA115_LOCUS13781</name>
</gene>
<keyword evidence="2" id="KW-0472">Membrane</keyword>
<proteinExistence type="predicted"/>
<reference evidence="3" key="1">
    <citation type="submission" date="2023-08" db="EMBL/GenBank/DDBJ databases">
        <authorList>
            <person name="Audoor S."/>
            <person name="Bilcke G."/>
        </authorList>
    </citation>
    <scope>NUCLEOTIDE SEQUENCE</scope>
</reference>
<protein>
    <submittedName>
        <fullName evidence="3">Uncharacterized protein</fullName>
    </submittedName>
</protein>
<dbReference type="AlphaFoldDB" id="A0AAD2FT93"/>
<dbReference type="Proteomes" id="UP001295423">
    <property type="component" value="Unassembled WGS sequence"/>
</dbReference>
<evidence type="ECO:0000313" key="4">
    <source>
        <dbReference type="Proteomes" id="UP001295423"/>
    </source>
</evidence>
<feature type="region of interest" description="Disordered" evidence="1">
    <location>
        <begin position="1"/>
        <end position="32"/>
    </location>
</feature>
<sequence>MAIDERERDLNSQDGGGSQDNKNSFNYVAPDDDEYQNTYRVQPFAEGISEYDEYQQAWRFLGFMVDCNAKESDDDNQHDGGGSNSYDGGTGEGCERYLLWAAYVDLEYEGDGIGEYQYYNIDNNAWDKTSCNYADSGNSRCAKMDCHLDSTHFSLLGFFKHQSYDDWMEQLFKHEGVCVWGMQQYSFMNSARNTWPQGCSLSSATTSSGKPIYYDLKPISKGGMTPGLYTDTKCTVEYQSTGSDDPNTIKNILGNFLIDGGDGGGGSNDGGDYDFSGLSFTQAMNLWEYGFEHFKVCQPCVAYNLNNVGGGYYNDDANQGGDNFDCYDQAGYTNVNQCMKFMAKTSMNTATFRDLSLAQSQGTLVDSPLAGFMDSRARSAHYMMESAGTVMNYVFLAVSVVVLFYGVTNFWRVRRKVKLAPKTSQRMDEPLVFA</sequence>
<feature type="transmembrane region" description="Helical" evidence="2">
    <location>
        <begin position="390"/>
        <end position="411"/>
    </location>
</feature>
<organism evidence="3 4">
    <name type="scientific">Cylindrotheca closterium</name>
    <dbReference type="NCBI Taxonomy" id="2856"/>
    <lineage>
        <taxon>Eukaryota</taxon>
        <taxon>Sar</taxon>
        <taxon>Stramenopiles</taxon>
        <taxon>Ochrophyta</taxon>
        <taxon>Bacillariophyta</taxon>
        <taxon>Bacillariophyceae</taxon>
        <taxon>Bacillariophycidae</taxon>
        <taxon>Bacillariales</taxon>
        <taxon>Bacillariaceae</taxon>
        <taxon>Cylindrotheca</taxon>
    </lineage>
</organism>
<keyword evidence="2" id="KW-1133">Transmembrane helix</keyword>
<comment type="caution">
    <text evidence="3">The sequence shown here is derived from an EMBL/GenBank/DDBJ whole genome shotgun (WGS) entry which is preliminary data.</text>
</comment>
<name>A0AAD2FT93_9STRA</name>
<evidence type="ECO:0000313" key="3">
    <source>
        <dbReference type="EMBL" id="CAJ1952917.1"/>
    </source>
</evidence>
<keyword evidence="2" id="KW-0812">Transmembrane</keyword>